<evidence type="ECO:0000313" key="4">
    <source>
        <dbReference type="Proteomes" id="UP000004263"/>
    </source>
</evidence>
<keyword evidence="2" id="KW-1133">Transmembrane helix</keyword>
<evidence type="ECO:0000256" key="1">
    <source>
        <dbReference type="SAM" id="MobiDB-lite"/>
    </source>
</evidence>
<feature type="region of interest" description="Disordered" evidence="1">
    <location>
        <begin position="468"/>
        <end position="504"/>
    </location>
</feature>
<dbReference type="RefSeq" id="WP_007016246.1">
    <property type="nucleotide sequence ID" value="NZ_AAQH01000009.1"/>
</dbReference>
<dbReference type="EMBL" id="AAQH01000009">
    <property type="protein sequence ID" value="EAT12150.1"/>
    <property type="molecule type" value="Genomic_DNA"/>
</dbReference>
<dbReference type="STRING" id="207949.RED65_03970"/>
<reference evidence="3 4" key="1">
    <citation type="submission" date="2006-03" db="EMBL/GenBank/DDBJ databases">
        <authorList>
            <person name="Pinhassi J."/>
            <person name="Pedros-Alio C."/>
            <person name="Ferriera S."/>
            <person name="Johnson J."/>
            <person name="Kravitz S."/>
            <person name="Halpern A."/>
            <person name="Remington K."/>
            <person name="Beeson K."/>
            <person name="Tran B."/>
            <person name="Rogers Y.-H."/>
            <person name="Friedman R."/>
            <person name="Venter J.C."/>
        </authorList>
    </citation>
    <scope>NUCLEOTIDE SEQUENCE [LARGE SCALE GENOMIC DNA]</scope>
    <source>
        <strain evidence="3 4">RED65</strain>
    </source>
</reference>
<gene>
    <name evidence="3" type="ORF">RED65_03970</name>
</gene>
<feature type="transmembrane region" description="Helical" evidence="2">
    <location>
        <begin position="383"/>
        <end position="402"/>
    </location>
</feature>
<accession>Q1N1Y1</accession>
<feature type="compositionally biased region" description="Basic and acidic residues" evidence="1">
    <location>
        <begin position="493"/>
        <end position="504"/>
    </location>
</feature>
<feature type="transmembrane region" description="Helical" evidence="2">
    <location>
        <begin position="244"/>
        <end position="267"/>
    </location>
</feature>
<feature type="transmembrane region" description="Helical" evidence="2">
    <location>
        <begin position="414"/>
        <end position="437"/>
    </location>
</feature>
<feature type="transmembrane region" description="Helical" evidence="2">
    <location>
        <begin position="287"/>
        <end position="313"/>
    </location>
</feature>
<dbReference type="Proteomes" id="UP000004263">
    <property type="component" value="Unassembled WGS sequence"/>
</dbReference>
<dbReference type="AlphaFoldDB" id="Q1N1Y1"/>
<dbReference type="OrthoDB" id="5411175at2"/>
<name>Q1N1Y1_9GAMM</name>
<feature type="transmembrane region" description="Helical" evidence="2">
    <location>
        <begin position="12"/>
        <end position="29"/>
    </location>
</feature>
<comment type="caution">
    <text evidence="3">The sequence shown here is derived from an EMBL/GenBank/DDBJ whole genome shotgun (WGS) entry which is preliminary data.</text>
</comment>
<feature type="transmembrane region" description="Helical" evidence="2">
    <location>
        <begin position="325"/>
        <end position="348"/>
    </location>
</feature>
<dbReference type="HOGENOM" id="CLU_041282_0_0_6"/>
<proteinExistence type="predicted"/>
<evidence type="ECO:0000313" key="3">
    <source>
        <dbReference type="EMBL" id="EAT12150.1"/>
    </source>
</evidence>
<keyword evidence="4" id="KW-1185">Reference proteome</keyword>
<organism evidence="3 4">
    <name type="scientific">Bermanella marisrubri</name>
    <dbReference type="NCBI Taxonomy" id="207949"/>
    <lineage>
        <taxon>Bacteria</taxon>
        <taxon>Pseudomonadati</taxon>
        <taxon>Pseudomonadota</taxon>
        <taxon>Gammaproteobacteria</taxon>
        <taxon>Oceanospirillales</taxon>
        <taxon>Oceanospirillaceae</taxon>
        <taxon>Bermanella</taxon>
    </lineage>
</organism>
<feature type="compositionally biased region" description="Polar residues" evidence="1">
    <location>
        <begin position="471"/>
        <end position="491"/>
    </location>
</feature>
<keyword evidence="2" id="KW-0472">Membrane</keyword>
<protein>
    <submittedName>
        <fullName evidence="3">Uncharacterized protein</fullName>
    </submittedName>
</protein>
<sequence>MSIANLIPGQPVLSWILVVLGAMLVLYFIRHSVHQLLDNLTRLVITNLKLLSRALLNTARVVRHRNKEVLLDYGKQQAKRELERQFVRLSDMVAKDLGRYPEVQRDIQQNIAHMEDKLKETSDVPPPMPEWTEAVEAIAKLKDSTKNDAVVGKLLQSIYEAFHTQQKEVMTRYREDVSKRHGILKSAMQHWRDVLSKLGNVERNWESLNDYANKIDTQVERFEQLNKGTDHALQILKASTSTQFFISVVVMVIAGFGAFVNYNLIALPMSELMPATSQVAGYDVADIGAAVIIMLEITVGLFFMEAVGITRLFPVIHFMEDKKRMIWATVCMVFLLSLCFVEAGLAYMREIMVEDKAMLANFLVGGEEGAAAQATQETSAIPMIGQMILGFVLPLILMFVAIPFESFIHTGRHVLGTLTVQVCVFFSTILRSLALAFKHFSDAIKQVYDISCFLPIWIEHLIESRPRSVKKNNSPDVSDTIVSPDANTLLESDSDKPKSLKQEA</sequence>
<evidence type="ECO:0000256" key="2">
    <source>
        <dbReference type="SAM" id="Phobius"/>
    </source>
</evidence>
<keyword evidence="2" id="KW-0812">Transmembrane</keyword>